<dbReference type="Proteomes" id="UP000243052">
    <property type="component" value="Chromosome iv"/>
</dbReference>
<keyword evidence="4 9" id="KW-0256">Endoplasmic reticulum</keyword>
<dbReference type="RefSeq" id="XP_017987196.1">
    <property type="nucleotide sequence ID" value="XM_018132226.1"/>
</dbReference>
<dbReference type="PANTHER" id="PTHR12804:SF0">
    <property type="entry name" value="SIGNAL PEPTIDASE COMPLEX SUBUNIT 3"/>
    <property type="match status" value="1"/>
</dbReference>
<evidence type="ECO:0000256" key="7">
    <source>
        <dbReference type="ARBA" id="ARBA00023136"/>
    </source>
</evidence>
<dbReference type="PIRSF" id="PIRSF016089">
    <property type="entry name" value="SPC22"/>
    <property type="match status" value="1"/>
</dbReference>
<keyword evidence="7 9" id="KW-0472">Membrane</keyword>
<gene>
    <name evidence="11" type="ORF">AW171_hschr42083</name>
</gene>
<evidence type="ECO:0000256" key="4">
    <source>
        <dbReference type="ARBA" id="ARBA00022824"/>
    </source>
</evidence>
<dbReference type="GO" id="GO:0006465">
    <property type="term" value="P:signal peptide processing"/>
    <property type="evidence" value="ECO:0007669"/>
    <property type="project" value="UniProtKB-UniRule"/>
</dbReference>
<dbReference type="InterPro" id="IPR007653">
    <property type="entry name" value="SPC3"/>
</dbReference>
<dbReference type="AlphaFoldDB" id="A0A0X8HRN5"/>
<comment type="similarity">
    <text evidence="2 9">Belongs to the SPCS3 family.</text>
</comment>
<comment type="subcellular location">
    <subcellularLocation>
        <location evidence="1">Endoplasmic reticulum membrane</location>
        <topology evidence="1">Single-pass type II membrane protein</topology>
    </subcellularLocation>
</comment>
<evidence type="ECO:0000256" key="6">
    <source>
        <dbReference type="ARBA" id="ARBA00022989"/>
    </source>
</evidence>
<dbReference type="EMBL" id="CP014244">
    <property type="protein sequence ID" value="AMD20200.1"/>
    <property type="molecule type" value="Genomic_DNA"/>
</dbReference>
<evidence type="ECO:0000256" key="1">
    <source>
        <dbReference type="ARBA" id="ARBA00004648"/>
    </source>
</evidence>
<dbReference type="STRING" id="45286.A0A0X8HRN5"/>
<feature type="region of interest" description="Disordered" evidence="10">
    <location>
        <begin position="180"/>
        <end position="207"/>
    </location>
</feature>
<reference evidence="11 12" key="1">
    <citation type="submission" date="2016-01" db="EMBL/GenBank/DDBJ databases">
        <title>Genome sequence of the yeast Holleya sinecauda.</title>
        <authorList>
            <person name="Dietrich F.S."/>
        </authorList>
    </citation>
    <scope>NUCLEOTIDE SEQUENCE [LARGE SCALE GENOMIC DNA]</scope>
    <source>
        <strain evidence="11 12">ATCC 58844</strain>
    </source>
</reference>
<dbReference type="OrthoDB" id="10261524at2759"/>
<evidence type="ECO:0000256" key="3">
    <source>
        <dbReference type="ARBA" id="ARBA00022692"/>
    </source>
</evidence>
<comment type="function">
    <text evidence="8">Essential component of the signal peptidase complex (SPC) which catalyzes the cleavage of N-terminal signal sequences from nascent proteins as they are translocated into the lumen of the endoplasmic reticulum. Essential for the SPC catalytic activity, possibly by stabilizing and positioning the active center of the complex close to the lumenal surface. Essential for viability.</text>
</comment>
<proteinExistence type="inferred from homology"/>
<evidence type="ECO:0000313" key="11">
    <source>
        <dbReference type="EMBL" id="AMD20200.1"/>
    </source>
</evidence>
<protein>
    <recommendedName>
        <fullName evidence="9">Signal peptidase subunit 3</fullName>
    </recommendedName>
</protein>
<evidence type="ECO:0000256" key="9">
    <source>
        <dbReference type="PIRNR" id="PIRNR016089"/>
    </source>
</evidence>
<dbReference type="PANTHER" id="PTHR12804">
    <property type="entry name" value="MICROSOMAL SIGNAL PEPTIDASE 23 KD SUBUNIT SPC22/23"/>
    <property type="match status" value="1"/>
</dbReference>
<dbReference type="GO" id="GO:0045047">
    <property type="term" value="P:protein targeting to ER"/>
    <property type="evidence" value="ECO:0007669"/>
    <property type="project" value="TreeGrafter"/>
</dbReference>
<sequence length="207" mass="23694">MFSLFKRFSVVSSTALSFAFFAGAFVVLSFWFELYRSNVFSIDSSIDNIKPSINVRTSRYFGSISGKPKENVKLTFDLDADLTNLFNWNTKQVFVYLTAEYSGAKKPDTSSEVTFWDQIVKDKDHANLSLRNVKSKYSVWDIEDKISERDLTFKLHWNIQPWVGNLVYGSTLSAHNISIEPRDTNSRSSSNDGRSAKKIRNKIAKQN</sequence>
<evidence type="ECO:0000256" key="10">
    <source>
        <dbReference type="SAM" id="MobiDB-lite"/>
    </source>
</evidence>
<evidence type="ECO:0000256" key="8">
    <source>
        <dbReference type="ARBA" id="ARBA00045670"/>
    </source>
</evidence>
<organism evidence="11 12">
    <name type="scientific">Eremothecium sinecaudum</name>
    <dbReference type="NCBI Taxonomy" id="45286"/>
    <lineage>
        <taxon>Eukaryota</taxon>
        <taxon>Fungi</taxon>
        <taxon>Dikarya</taxon>
        <taxon>Ascomycota</taxon>
        <taxon>Saccharomycotina</taxon>
        <taxon>Saccharomycetes</taxon>
        <taxon>Saccharomycetales</taxon>
        <taxon>Saccharomycetaceae</taxon>
        <taxon>Eremothecium</taxon>
    </lineage>
</organism>
<dbReference type="GO" id="GO:0005787">
    <property type="term" value="C:signal peptidase complex"/>
    <property type="evidence" value="ECO:0007669"/>
    <property type="project" value="UniProtKB-UniRule"/>
</dbReference>
<accession>A0A0X8HRN5</accession>
<evidence type="ECO:0000256" key="5">
    <source>
        <dbReference type="ARBA" id="ARBA00022968"/>
    </source>
</evidence>
<keyword evidence="6" id="KW-1133">Transmembrane helix</keyword>
<dbReference type="Pfam" id="PF04573">
    <property type="entry name" value="SPC22"/>
    <property type="match status" value="1"/>
</dbReference>
<keyword evidence="12" id="KW-1185">Reference proteome</keyword>
<dbReference type="GeneID" id="28723437"/>
<keyword evidence="5" id="KW-0735">Signal-anchor</keyword>
<evidence type="ECO:0000256" key="2">
    <source>
        <dbReference type="ARBA" id="ARBA00009289"/>
    </source>
</evidence>
<keyword evidence="3" id="KW-0812">Transmembrane</keyword>
<name>A0A0X8HRN5_9SACH</name>
<feature type="compositionally biased region" description="Basic residues" evidence="10">
    <location>
        <begin position="196"/>
        <end position="207"/>
    </location>
</feature>
<evidence type="ECO:0000313" key="12">
    <source>
        <dbReference type="Proteomes" id="UP000243052"/>
    </source>
</evidence>